<dbReference type="AlphaFoldDB" id="A0A508TUY0"/>
<evidence type="ECO:0000256" key="1">
    <source>
        <dbReference type="SAM" id="Phobius"/>
    </source>
</evidence>
<gene>
    <name evidence="2" type="ORF">CI1B_72310</name>
</gene>
<keyword evidence="3" id="KW-1185">Reference proteome</keyword>
<accession>A0A508TUY0</accession>
<keyword evidence="1" id="KW-0812">Transmembrane</keyword>
<evidence type="ECO:0000313" key="2">
    <source>
        <dbReference type="EMBL" id="VIO78094.1"/>
    </source>
</evidence>
<organism evidence="2 3">
    <name type="scientific">Bradyrhizobium ivorense</name>
    <dbReference type="NCBI Taxonomy" id="2511166"/>
    <lineage>
        <taxon>Bacteria</taxon>
        <taxon>Pseudomonadati</taxon>
        <taxon>Pseudomonadota</taxon>
        <taxon>Alphaproteobacteria</taxon>
        <taxon>Hyphomicrobiales</taxon>
        <taxon>Nitrobacteraceae</taxon>
        <taxon>Bradyrhizobium</taxon>
    </lineage>
</organism>
<sequence length="98" mass="11296">MESHVVPFENRWTNGKHAWEWHCELERLGVPTVRTMYCEHETHHRNKSAVVFDIPAGFVHDWLAFHDRRAARQQLLWRASVITLGIIAASGAVLGALR</sequence>
<reference evidence="2" key="1">
    <citation type="submission" date="2019-02" db="EMBL/GenBank/DDBJ databases">
        <authorList>
            <person name="Pothier F.J."/>
        </authorList>
    </citation>
    <scope>NUCLEOTIDE SEQUENCE</scope>
    <source>
        <strain evidence="2">CI-1B</strain>
    </source>
</reference>
<proteinExistence type="predicted"/>
<dbReference type="EMBL" id="CAADFC020000030">
    <property type="protein sequence ID" value="VIO78094.1"/>
    <property type="molecule type" value="Genomic_DNA"/>
</dbReference>
<comment type="caution">
    <text evidence="2">The sequence shown here is derived from an EMBL/GenBank/DDBJ whole genome shotgun (WGS) entry which is preliminary data.</text>
</comment>
<protein>
    <submittedName>
        <fullName evidence="2">Uncharacterized protein</fullName>
    </submittedName>
</protein>
<evidence type="ECO:0000313" key="3">
    <source>
        <dbReference type="Proteomes" id="UP000328092"/>
    </source>
</evidence>
<keyword evidence="1" id="KW-0472">Membrane</keyword>
<dbReference type="RefSeq" id="WP_139485841.1">
    <property type="nucleotide sequence ID" value="NZ_CAADFB020000039.1"/>
</dbReference>
<feature type="transmembrane region" description="Helical" evidence="1">
    <location>
        <begin position="75"/>
        <end position="97"/>
    </location>
</feature>
<name>A0A508TUY0_9BRAD</name>
<keyword evidence="1" id="KW-1133">Transmembrane helix</keyword>
<dbReference type="OrthoDB" id="8252643at2"/>
<dbReference type="Proteomes" id="UP000328092">
    <property type="component" value="Unassembled WGS sequence"/>
</dbReference>